<accession>A0A935T909</accession>
<gene>
    <name evidence="2" type="ORF">IPK02_10390</name>
</gene>
<dbReference type="EMBL" id="JADJOT010000009">
    <property type="protein sequence ID" value="MBK7954321.1"/>
    <property type="molecule type" value="Genomic_DNA"/>
</dbReference>
<evidence type="ECO:0000313" key="2">
    <source>
        <dbReference type="EMBL" id="MBK7954321.1"/>
    </source>
</evidence>
<keyword evidence="1" id="KW-0472">Membrane</keyword>
<evidence type="ECO:0000313" key="3">
    <source>
        <dbReference type="Proteomes" id="UP000706151"/>
    </source>
</evidence>
<evidence type="ECO:0000256" key="1">
    <source>
        <dbReference type="SAM" id="Phobius"/>
    </source>
</evidence>
<comment type="caution">
    <text evidence="2">The sequence shown here is derived from an EMBL/GenBank/DDBJ whole genome shotgun (WGS) entry which is preliminary data.</text>
</comment>
<name>A0A935T909_9PROT</name>
<dbReference type="Proteomes" id="UP000706151">
    <property type="component" value="Unassembled WGS sequence"/>
</dbReference>
<protein>
    <submittedName>
        <fullName evidence="2">Uncharacterized protein</fullName>
    </submittedName>
</protein>
<feature type="transmembrane region" description="Helical" evidence="1">
    <location>
        <begin position="32"/>
        <end position="53"/>
    </location>
</feature>
<dbReference type="AlphaFoldDB" id="A0A935T909"/>
<sequence length="54" mass="6208">MCRPCKLALERGANRQLNRPPVMPLLMRNPLLTWRIVADVSLVLNLLLLMLLAR</sequence>
<reference evidence="2 3" key="1">
    <citation type="submission" date="2020-10" db="EMBL/GenBank/DDBJ databases">
        <title>Connecting structure to function with the recovery of over 1000 high-quality activated sludge metagenome-assembled genomes encoding full-length rRNA genes using long-read sequencing.</title>
        <authorList>
            <person name="Singleton C.M."/>
            <person name="Petriglieri F."/>
            <person name="Kristensen J.M."/>
            <person name="Kirkegaard R.H."/>
            <person name="Michaelsen T.Y."/>
            <person name="Andersen M.H."/>
            <person name="Karst S.M."/>
            <person name="Dueholm M.S."/>
            <person name="Nielsen P.H."/>
            <person name="Albertsen M."/>
        </authorList>
    </citation>
    <scope>NUCLEOTIDE SEQUENCE [LARGE SCALE GENOMIC DNA]</scope>
    <source>
        <strain evidence="2">Fred_18-Q3-R57-64_BAT3C.720</strain>
    </source>
</reference>
<keyword evidence="1" id="KW-1133">Transmembrane helix</keyword>
<proteinExistence type="predicted"/>
<keyword evidence="1" id="KW-0812">Transmembrane</keyword>
<organism evidence="2 3">
    <name type="scientific">Candidatus Accumulibacter affinis</name>
    <dbReference type="NCBI Taxonomy" id="2954384"/>
    <lineage>
        <taxon>Bacteria</taxon>
        <taxon>Pseudomonadati</taxon>
        <taxon>Pseudomonadota</taxon>
        <taxon>Betaproteobacteria</taxon>
        <taxon>Candidatus Accumulibacter</taxon>
    </lineage>
</organism>